<feature type="transmembrane region" description="Helical" evidence="1">
    <location>
        <begin position="47"/>
        <end position="67"/>
    </location>
</feature>
<sequence length="205" mass="22463">MKRVIKFALALLLTALVISGTTAVHWVVNATSSDQLRLIADKLDILLKSLSAVAVLIGGAWAFYKYIIGGATSWMNNISLDTKVLPYRDDLRLLVIHVRSTNPRATKFEFDETNATFKLAIRLLPIGNSAQTVLDEEFGQVIASIDLMRGSGGYELLPGATLDDMRSVVLPLGAIASLTAELKIKRWWQAEADFISTSSVVRIES</sequence>
<comment type="caution">
    <text evidence="2">The sequence shown here is derived from an EMBL/GenBank/DDBJ whole genome shotgun (WGS) entry which is preliminary data.</text>
</comment>
<dbReference type="AlphaFoldDB" id="A0ABC8QK53"/>
<organism evidence="2 3">
    <name type="scientific">Ralstonia holmesii</name>
    <dbReference type="NCBI Taxonomy" id="3058602"/>
    <lineage>
        <taxon>Bacteria</taxon>
        <taxon>Pseudomonadati</taxon>
        <taxon>Pseudomonadota</taxon>
        <taxon>Betaproteobacteria</taxon>
        <taxon>Burkholderiales</taxon>
        <taxon>Burkholderiaceae</taxon>
        <taxon>Ralstonia</taxon>
    </lineage>
</organism>
<keyword evidence="3" id="KW-1185">Reference proteome</keyword>
<dbReference type="Proteomes" id="UP001189663">
    <property type="component" value="Unassembled WGS sequence"/>
</dbReference>
<accession>A0ABC8QK53</accession>
<keyword evidence="1" id="KW-0812">Transmembrane</keyword>
<name>A0ABC8QK53_9RALS</name>
<dbReference type="RefSeq" id="WP_316684554.1">
    <property type="nucleotide sequence ID" value="NZ_CATZAT010000011.1"/>
</dbReference>
<proteinExistence type="predicted"/>
<dbReference type="EMBL" id="CATZAT010000011">
    <property type="protein sequence ID" value="CAJ0802377.1"/>
    <property type="molecule type" value="Genomic_DNA"/>
</dbReference>
<evidence type="ECO:0000313" key="2">
    <source>
        <dbReference type="EMBL" id="CAJ0802377.1"/>
    </source>
</evidence>
<evidence type="ECO:0000256" key="1">
    <source>
        <dbReference type="SAM" id="Phobius"/>
    </source>
</evidence>
<keyword evidence="1" id="KW-0472">Membrane</keyword>
<keyword evidence="1" id="KW-1133">Transmembrane helix</keyword>
<evidence type="ECO:0000313" key="3">
    <source>
        <dbReference type="Proteomes" id="UP001189663"/>
    </source>
</evidence>
<reference evidence="2 3" key="1">
    <citation type="submission" date="2023-07" db="EMBL/GenBank/DDBJ databases">
        <authorList>
            <person name="Peeters C."/>
        </authorList>
    </citation>
    <scope>NUCLEOTIDE SEQUENCE [LARGE SCALE GENOMIC DNA]</scope>
    <source>
        <strain evidence="2 3">LMG 18096</strain>
    </source>
</reference>
<gene>
    <name evidence="2" type="ORF">LMG18096_04116</name>
</gene>
<protein>
    <submittedName>
        <fullName evidence="2">Uncharacterized protein</fullName>
    </submittedName>
</protein>